<dbReference type="GO" id="GO:0003910">
    <property type="term" value="F:DNA ligase (ATP) activity"/>
    <property type="evidence" value="ECO:0007669"/>
    <property type="project" value="InterPro"/>
</dbReference>
<keyword evidence="3" id="KW-0235">DNA replication</keyword>
<dbReference type="Gene3D" id="2.40.50.140">
    <property type="entry name" value="Nucleic acid-binding proteins"/>
    <property type="match status" value="1"/>
</dbReference>
<keyword evidence="4" id="KW-0227">DNA damage</keyword>
<evidence type="ECO:0000259" key="7">
    <source>
        <dbReference type="Pfam" id="PF14743"/>
    </source>
</evidence>
<evidence type="ECO:0000256" key="4">
    <source>
        <dbReference type="ARBA" id="ARBA00022763"/>
    </source>
</evidence>
<evidence type="ECO:0000256" key="2">
    <source>
        <dbReference type="ARBA" id="ARBA00022598"/>
    </source>
</evidence>
<dbReference type="SUPFAM" id="SSF56091">
    <property type="entry name" value="DNA ligase/mRNA capping enzyme, catalytic domain"/>
    <property type="match status" value="1"/>
</dbReference>
<name>A0A382VYK9_9ZZZZ</name>
<dbReference type="InterPro" id="IPR012340">
    <property type="entry name" value="NA-bd_OB-fold"/>
</dbReference>
<dbReference type="Pfam" id="PF01068">
    <property type="entry name" value="DNA_ligase_A_M"/>
    <property type="match status" value="1"/>
</dbReference>
<dbReference type="InterPro" id="IPR050326">
    <property type="entry name" value="NAD_dep_DNA_ligaseB"/>
</dbReference>
<keyword evidence="2" id="KW-0436">Ligase</keyword>
<reference evidence="8" key="1">
    <citation type="submission" date="2018-05" db="EMBL/GenBank/DDBJ databases">
        <authorList>
            <person name="Lanie J.A."/>
            <person name="Ng W.-L."/>
            <person name="Kazmierczak K.M."/>
            <person name="Andrzejewski T.M."/>
            <person name="Davidsen T.M."/>
            <person name="Wayne K.J."/>
            <person name="Tettelin H."/>
            <person name="Glass J.I."/>
            <person name="Rusch D."/>
            <person name="Podicherti R."/>
            <person name="Tsui H.-C.T."/>
            <person name="Winkler M.E."/>
        </authorList>
    </citation>
    <scope>NUCLEOTIDE SEQUENCE</scope>
</reference>
<evidence type="ECO:0000256" key="5">
    <source>
        <dbReference type="ARBA" id="ARBA00023204"/>
    </source>
</evidence>
<comment type="cofactor">
    <cofactor evidence="1">
        <name>a divalent metal cation</name>
        <dbReference type="ChEBI" id="CHEBI:60240"/>
    </cofactor>
</comment>
<evidence type="ECO:0000256" key="1">
    <source>
        <dbReference type="ARBA" id="ARBA00001968"/>
    </source>
</evidence>
<dbReference type="CDD" id="cd08041">
    <property type="entry name" value="OBF_kDNA_ligase_like"/>
    <property type="match status" value="1"/>
</dbReference>
<dbReference type="GO" id="GO:0006260">
    <property type="term" value="P:DNA replication"/>
    <property type="evidence" value="ECO:0007669"/>
    <property type="project" value="UniProtKB-KW"/>
</dbReference>
<organism evidence="8">
    <name type="scientific">marine metagenome</name>
    <dbReference type="NCBI Taxonomy" id="408172"/>
    <lineage>
        <taxon>unclassified sequences</taxon>
        <taxon>metagenomes</taxon>
        <taxon>ecological metagenomes</taxon>
    </lineage>
</organism>
<dbReference type="EMBL" id="UINC01155648">
    <property type="protein sequence ID" value="SVD51622.1"/>
    <property type="molecule type" value="Genomic_DNA"/>
</dbReference>
<dbReference type="SUPFAM" id="SSF50249">
    <property type="entry name" value="Nucleic acid-binding proteins"/>
    <property type="match status" value="1"/>
</dbReference>
<feature type="non-terminal residue" evidence="8">
    <location>
        <position position="1"/>
    </location>
</feature>
<evidence type="ECO:0000313" key="8">
    <source>
        <dbReference type="EMBL" id="SVD51622.1"/>
    </source>
</evidence>
<proteinExistence type="predicted"/>
<dbReference type="GO" id="GO:0005524">
    <property type="term" value="F:ATP binding"/>
    <property type="evidence" value="ECO:0007669"/>
    <property type="project" value="InterPro"/>
</dbReference>
<feature type="domain" description="ATP-dependent DNA ligase family profile" evidence="6">
    <location>
        <begin position="3"/>
        <end position="158"/>
    </location>
</feature>
<dbReference type="AlphaFoldDB" id="A0A382VYK9"/>
<feature type="domain" description="DNA ligase OB-like" evidence="7">
    <location>
        <begin position="173"/>
        <end position="244"/>
    </location>
</feature>
<dbReference type="GO" id="GO:0006281">
    <property type="term" value="P:DNA repair"/>
    <property type="evidence" value="ECO:0007669"/>
    <property type="project" value="UniProtKB-KW"/>
</dbReference>
<evidence type="ECO:0000256" key="3">
    <source>
        <dbReference type="ARBA" id="ARBA00022705"/>
    </source>
</evidence>
<dbReference type="PANTHER" id="PTHR47810:SF1">
    <property type="entry name" value="DNA LIGASE B"/>
    <property type="match status" value="1"/>
</dbReference>
<gene>
    <name evidence="8" type="ORF">METZ01_LOCUS404476</name>
</gene>
<sequence>ARILAYSRTGKEFMNVEHIKEDLKPLFKACPWIVLDGELYNHDLKDDFEKIISLVRKQKPTDEDRSEARRLTQYHVYDYTGKDYESLEGLGYKDRQDNLVCSDMYTPSVHYVKTKRVRNMKAAKYFHKIMLDKGYEGSILRTDTPYKHGRSFGLMKFKDFSDAEATIVGYELGKGKRQGTLGKFLMQDDEGVQFGCPPGKGYSYKDLANMLLKINDYIGQRATFTYFQRTNAGSYRHPLFKTIRNYE</sequence>
<dbReference type="InterPro" id="IPR012310">
    <property type="entry name" value="DNA_ligase_ATP-dep_cent"/>
</dbReference>
<evidence type="ECO:0000259" key="6">
    <source>
        <dbReference type="Pfam" id="PF01068"/>
    </source>
</evidence>
<dbReference type="PANTHER" id="PTHR47810">
    <property type="entry name" value="DNA LIGASE"/>
    <property type="match status" value="1"/>
</dbReference>
<accession>A0A382VYK9</accession>
<protein>
    <recommendedName>
        <fullName evidence="9">ATP-dependent DNA ligase family profile domain-containing protein</fullName>
    </recommendedName>
</protein>
<dbReference type="GO" id="GO:0006310">
    <property type="term" value="P:DNA recombination"/>
    <property type="evidence" value="ECO:0007669"/>
    <property type="project" value="InterPro"/>
</dbReference>
<keyword evidence="5" id="KW-0234">DNA repair</keyword>
<dbReference type="Gene3D" id="3.30.470.30">
    <property type="entry name" value="DNA ligase/mRNA capping enzyme"/>
    <property type="match status" value="1"/>
</dbReference>
<dbReference type="Pfam" id="PF14743">
    <property type="entry name" value="DNA_ligase_OB_2"/>
    <property type="match status" value="1"/>
</dbReference>
<evidence type="ECO:0008006" key="9">
    <source>
        <dbReference type="Google" id="ProtNLM"/>
    </source>
</evidence>
<dbReference type="InterPro" id="IPR029319">
    <property type="entry name" value="DNA_ligase_OB"/>
</dbReference>